<organism>
    <name type="scientific">Pyricularia oryzae (strain P131)</name>
    <name type="common">Rice blast fungus</name>
    <name type="synonym">Magnaporthe oryzae</name>
    <dbReference type="NCBI Taxonomy" id="1143193"/>
    <lineage>
        <taxon>Eukaryota</taxon>
        <taxon>Fungi</taxon>
        <taxon>Dikarya</taxon>
        <taxon>Ascomycota</taxon>
        <taxon>Pezizomycotina</taxon>
        <taxon>Sordariomycetes</taxon>
        <taxon>Sordariomycetidae</taxon>
        <taxon>Magnaporthales</taxon>
        <taxon>Pyriculariaceae</taxon>
        <taxon>Pyricularia</taxon>
    </lineage>
</organism>
<evidence type="ECO:0000313" key="1">
    <source>
        <dbReference type="EMBL" id="ELQ66703.1"/>
    </source>
</evidence>
<protein>
    <submittedName>
        <fullName evidence="1">Uncharacterized protein</fullName>
    </submittedName>
</protein>
<gene>
    <name evidence="1" type="ORF">OOW_P131scaffold00366g11</name>
</gene>
<dbReference type="AlphaFoldDB" id="L7JF26"/>
<name>L7JF26_PYRO1</name>
<reference evidence="1" key="1">
    <citation type="journal article" date="2012" name="PLoS Genet.">
        <title>Comparative analysis of the genomes of two field isolates of the rice blast fungus Magnaporthe oryzae.</title>
        <authorList>
            <person name="Xue M."/>
            <person name="Yang J."/>
            <person name="Li Z."/>
            <person name="Hu S."/>
            <person name="Yao N."/>
            <person name="Dean R.A."/>
            <person name="Zhao W."/>
            <person name="Shen M."/>
            <person name="Zhang H."/>
            <person name="Li C."/>
            <person name="Liu L."/>
            <person name="Cao L."/>
            <person name="Xu X."/>
            <person name="Xing Y."/>
            <person name="Hsiang T."/>
            <person name="Zhang Z."/>
            <person name="Xu J.R."/>
            <person name="Peng Y.L."/>
        </authorList>
    </citation>
    <scope>NUCLEOTIDE SEQUENCE [LARGE SCALE GENOMIC DNA]</scope>
    <source>
        <strain evidence="1">P131</strain>
    </source>
</reference>
<sequence length="191" mass="20395">MFCSTAGRSENTNAAIIAHLVLLGGTSRASRALLLEVLGIGSDSLSVVGAVSLALASIISRSSLFSCWISSLRKLAMLRSLSASPLARASMRSLFFGLADVLRSDALLGHILLQLLLDLSLVSERFLEKAVGLVEHPTIVNKQAWATNGLLNLPWRFSCKLDLQHLSYLCNFQAAVRVCHMDASAGNGMAA</sequence>
<dbReference type="EMBL" id="JH795225">
    <property type="protein sequence ID" value="ELQ66703.1"/>
    <property type="molecule type" value="Genomic_DNA"/>
</dbReference>
<accession>L7JF26</accession>
<proteinExistence type="predicted"/>